<name>A0AAI8YI44_9PEZI</name>
<organism evidence="1 2">
    <name type="scientific">Anthostomella pinea</name>
    <dbReference type="NCBI Taxonomy" id="933095"/>
    <lineage>
        <taxon>Eukaryota</taxon>
        <taxon>Fungi</taxon>
        <taxon>Dikarya</taxon>
        <taxon>Ascomycota</taxon>
        <taxon>Pezizomycotina</taxon>
        <taxon>Sordariomycetes</taxon>
        <taxon>Xylariomycetidae</taxon>
        <taxon>Xylariales</taxon>
        <taxon>Xylariaceae</taxon>
        <taxon>Anthostomella</taxon>
    </lineage>
</organism>
<sequence>MALYSNLTHPVNDIWSCPELSGILAGLYDAAKTSRRERPSSTFWRAYFGRALPLDEFEAVAEENPDSSGRSVDVFINRYLPHTHEIRLQCPVEVKRDNGNIEEAEQQAQDACYRAMRRHKLSHMFAITTDATRFRCWMVEKGKKTPYFPLTPIDGGEARLGHRKSYIEIHSDQGEGVMKSFLEQLYNNRPLVATQTSQTREAPLQPAGQQYGESTVPSYQQQYYDAEIQFYDQIKSITFEPHCFHFGHGVSVHNCFSRYCQFFRHHGRRIPHFHPGCYEFATRTQGPSLDEHFLAATDYSFEPSWAQESRRRKFLRRFCVETLRNPRSEFRWPEELPTELWSKIASFVVSELATALDDFKWATRGAVHEAVDLSAKVYAQYVAIDGIVYLQGLSNEQLPGAFLRFDYDRTTKLPVHVDVGSDHLGVTCFRFVLPNDRPGDRVVPTPGLWWKRISRADGIHSLRIQSDGLKVVKLQCDTGPTSSPLRSQSRMQDTISSVRWSVPGIQADVALLDLATCGPVSGDLSSLRMQHIWCNSPAVKGYSARCSHYSVSRLLCHIENEDPGKVYQQADSNQDDHDVWIYLPIDEGERTQTISWRTTANQTPGTDVDLALFFSTDREKAVLFGWHVPPPDVHQCDFYQVRHLPNAASRLYLNVPESTPKPEIYIIGLENALDYRRIPYPRPLVPLSPQPDIDQPLRWYHSSCLLDDVRTITAYRPHVWSPILGILVRYNNDHSMAVGQVRLDWLQETYCVHGDNSKAFLGIGVIDVANPDRGTAEQYSVITNIGVDPDHATSRSTVALVLEGSLDWWFTSHFYCIRQCKGGKFWRICDRLDNFQSRITG</sequence>
<comment type="caution">
    <text evidence="1">The sequence shown here is derived from an EMBL/GenBank/DDBJ whole genome shotgun (WGS) entry which is preliminary data.</text>
</comment>
<dbReference type="AlphaFoldDB" id="A0AAI8YI44"/>
<evidence type="ECO:0000313" key="1">
    <source>
        <dbReference type="EMBL" id="CAJ2505609.1"/>
    </source>
</evidence>
<protein>
    <submittedName>
        <fullName evidence="1">Uu.00g130030.m01.CDS01</fullName>
    </submittedName>
</protein>
<evidence type="ECO:0000313" key="2">
    <source>
        <dbReference type="Proteomes" id="UP001295740"/>
    </source>
</evidence>
<reference evidence="1" key="1">
    <citation type="submission" date="2023-10" db="EMBL/GenBank/DDBJ databases">
        <authorList>
            <person name="Hackl T."/>
        </authorList>
    </citation>
    <scope>NUCLEOTIDE SEQUENCE</scope>
</reference>
<dbReference type="Proteomes" id="UP001295740">
    <property type="component" value="Unassembled WGS sequence"/>
</dbReference>
<dbReference type="EMBL" id="CAUWAG010000007">
    <property type="protein sequence ID" value="CAJ2505609.1"/>
    <property type="molecule type" value="Genomic_DNA"/>
</dbReference>
<keyword evidence="2" id="KW-1185">Reference proteome</keyword>
<gene>
    <name evidence="1" type="ORF">KHLLAP_LOCUS6077</name>
</gene>
<accession>A0AAI8YI44</accession>
<proteinExistence type="predicted"/>